<dbReference type="Pfam" id="PF00359">
    <property type="entry name" value="PTS_EIIA_2"/>
    <property type="match status" value="1"/>
</dbReference>
<dbReference type="CDD" id="cd00211">
    <property type="entry name" value="PTS_IIA_fru"/>
    <property type="match status" value="1"/>
</dbReference>
<evidence type="ECO:0000256" key="6">
    <source>
        <dbReference type="ARBA" id="ARBA00022777"/>
    </source>
</evidence>
<dbReference type="GO" id="GO:0016301">
    <property type="term" value="F:kinase activity"/>
    <property type="evidence" value="ECO:0007669"/>
    <property type="project" value="UniProtKB-KW"/>
</dbReference>
<proteinExistence type="predicted"/>
<name>A0A6J6FBT7_9ZZZZ</name>
<keyword evidence="2" id="KW-0597">Phosphoprotein</keyword>
<keyword evidence="3" id="KW-0762">Sugar transport</keyword>
<organism evidence="8">
    <name type="scientific">freshwater metagenome</name>
    <dbReference type="NCBI Taxonomy" id="449393"/>
    <lineage>
        <taxon>unclassified sequences</taxon>
        <taxon>metagenomes</taxon>
        <taxon>ecological metagenomes</taxon>
    </lineage>
</organism>
<dbReference type="InterPro" id="IPR002178">
    <property type="entry name" value="PTS_EIIA_type-2_dom"/>
</dbReference>
<protein>
    <submittedName>
        <fullName evidence="8">Unannotated protein</fullName>
    </submittedName>
</protein>
<dbReference type="AlphaFoldDB" id="A0A6J6FBT7"/>
<keyword evidence="6" id="KW-0418">Kinase</keyword>
<evidence type="ECO:0000256" key="1">
    <source>
        <dbReference type="ARBA" id="ARBA00022448"/>
    </source>
</evidence>
<evidence type="ECO:0000256" key="2">
    <source>
        <dbReference type="ARBA" id="ARBA00022553"/>
    </source>
</evidence>
<dbReference type="GO" id="GO:0005886">
    <property type="term" value="C:plasma membrane"/>
    <property type="evidence" value="ECO:0007669"/>
    <property type="project" value="TreeGrafter"/>
</dbReference>
<keyword evidence="1" id="KW-0813">Transport</keyword>
<evidence type="ECO:0000259" key="7">
    <source>
        <dbReference type="PROSITE" id="PS51094"/>
    </source>
</evidence>
<accession>A0A6J6FBT7</accession>
<sequence>MLVSVGAVTTEYVDAMFARESSVSTYMGNLLAIPHGTNDSKDHIRHSAIAVVRYDSPLDWDGNPVRFVIGIAGQGDSHLEVLGKIAMVFSDMTSVDALLEAHSVSEVASILGKPSE</sequence>
<evidence type="ECO:0000313" key="8">
    <source>
        <dbReference type="EMBL" id="CAB4585169.1"/>
    </source>
</evidence>
<dbReference type="PANTHER" id="PTHR30181:SF2">
    <property type="entry name" value="PTS SYSTEM MANNITOL-SPECIFIC EIICBA COMPONENT"/>
    <property type="match status" value="1"/>
</dbReference>
<dbReference type="SUPFAM" id="SSF55804">
    <property type="entry name" value="Phoshotransferase/anion transport protein"/>
    <property type="match status" value="1"/>
</dbReference>
<dbReference type="PROSITE" id="PS00372">
    <property type="entry name" value="PTS_EIIA_TYPE_2_HIS"/>
    <property type="match status" value="1"/>
</dbReference>
<dbReference type="GO" id="GO:0009401">
    <property type="term" value="P:phosphoenolpyruvate-dependent sugar phosphotransferase system"/>
    <property type="evidence" value="ECO:0007669"/>
    <property type="project" value="UniProtKB-KW"/>
</dbReference>
<gene>
    <name evidence="8" type="ORF">UFOPK1788_00166</name>
</gene>
<dbReference type="Gene3D" id="3.40.930.10">
    <property type="entry name" value="Mannitol-specific EII, Chain A"/>
    <property type="match status" value="1"/>
</dbReference>
<dbReference type="PROSITE" id="PS51094">
    <property type="entry name" value="PTS_EIIA_TYPE_2"/>
    <property type="match status" value="1"/>
</dbReference>
<evidence type="ECO:0000256" key="5">
    <source>
        <dbReference type="ARBA" id="ARBA00022683"/>
    </source>
</evidence>
<reference evidence="8" key="1">
    <citation type="submission" date="2020-05" db="EMBL/GenBank/DDBJ databases">
        <authorList>
            <person name="Chiriac C."/>
            <person name="Salcher M."/>
            <person name="Ghai R."/>
            <person name="Kavagutti S V."/>
        </authorList>
    </citation>
    <scope>NUCLEOTIDE SEQUENCE</scope>
</reference>
<evidence type="ECO:0000256" key="4">
    <source>
        <dbReference type="ARBA" id="ARBA00022679"/>
    </source>
</evidence>
<dbReference type="GO" id="GO:0090563">
    <property type="term" value="F:protein-phosphocysteine-sugar phosphotransferase activity"/>
    <property type="evidence" value="ECO:0007669"/>
    <property type="project" value="TreeGrafter"/>
</dbReference>
<keyword evidence="4" id="KW-0808">Transferase</keyword>
<keyword evidence="5" id="KW-0598">Phosphotransferase system</keyword>
<dbReference type="InterPro" id="IPR016152">
    <property type="entry name" value="PTrfase/Anion_transptr"/>
</dbReference>
<dbReference type="PANTHER" id="PTHR30181">
    <property type="entry name" value="MANNITOL PERMEASE IIC COMPONENT"/>
    <property type="match status" value="1"/>
</dbReference>
<dbReference type="InterPro" id="IPR050893">
    <property type="entry name" value="Sugar_PTS"/>
</dbReference>
<dbReference type="EMBL" id="CAEZUE010000010">
    <property type="protein sequence ID" value="CAB4585169.1"/>
    <property type="molecule type" value="Genomic_DNA"/>
</dbReference>
<feature type="domain" description="PTS EIIA type-2" evidence="7">
    <location>
        <begin position="1"/>
        <end position="114"/>
    </location>
</feature>
<evidence type="ECO:0000256" key="3">
    <source>
        <dbReference type="ARBA" id="ARBA00022597"/>
    </source>
</evidence>